<name>A0ACA9QGA1_9GLOM</name>
<dbReference type="EMBL" id="CAJVPW010042480">
    <property type="protein sequence ID" value="CAG8750316.1"/>
    <property type="molecule type" value="Genomic_DNA"/>
</dbReference>
<feature type="non-terminal residue" evidence="1">
    <location>
        <position position="1"/>
    </location>
</feature>
<comment type="caution">
    <text evidence="1">The sequence shown here is derived from an EMBL/GenBank/DDBJ whole genome shotgun (WGS) entry which is preliminary data.</text>
</comment>
<reference evidence="1" key="1">
    <citation type="submission" date="2021-06" db="EMBL/GenBank/DDBJ databases">
        <authorList>
            <person name="Kallberg Y."/>
            <person name="Tangrot J."/>
            <person name="Rosling A."/>
        </authorList>
    </citation>
    <scope>NUCLEOTIDE SEQUENCE</scope>
    <source>
        <strain evidence="1">28 12/20/2015</strain>
    </source>
</reference>
<gene>
    <name evidence="1" type="ORF">SPELUC_LOCUS14433</name>
</gene>
<protein>
    <submittedName>
        <fullName evidence="1">8341_t:CDS:1</fullName>
    </submittedName>
</protein>
<dbReference type="Proteomes" id="UP000789366">
    <property type="component" value="Unassembled WGS sequence"/>
</dbReference>
<proteinExistence type="predicted"/>
<evidence type="ECO:0000313" key="2">
    <source>
        <dbReference type="Proteomes" id="UP000789366"/>
    </source>
</evidence>
<sequence>QAEVTNKIIKYKLNRTSQLMDVVREIQTIFDQQSKNNTTQI</sequence>
<keyword evidence="2" id="KW-1185">Reference proteome</keyword>
<organism evidence="1 2">
    <name type="scientific">Cetraspora pellucida</name>
    <dbReference type="NCBI Taxonomy" id="1433469"/>
    <lineage>
        <taxon>Eukaryota</taxon>
        <taxon>Fungi</taxon>
        <taxon>Fungi incertae sedis</taxon>
        <taxon>Mucoromycota</taxon>
        <taxon>Glomeromycotina</taxon>
        <taxon>Glomeromycetes</taxon>
        <taxon>Diversisporales</taxon>
        <taxon>Gigasporaceae</taxon>
        <taxon>Cetraspora</taxon>
    </lineage>
</organism>
<evidence type="ECO:0000313" key="1">
    <source>
        <dbReference type="EMBL" id="CAG8750316.1"/>
    </source>
</evidence>
<accession>A0ACA9QGA1</accession>